<dbReference type="PANTHER" id="PTHR33487:SF1">
    <property type="entry name" value="CILIA- AND FLAGELLA-ASSOCIATED PROTEIN 54"/>
    <property type="match status" value="1"/>
</dbReference>
<protein>
    <submittedName>
        <fullName evidence="4">Uncharacterized protein</fullName>
    </submittedName>
</protein>
<gene>
    <name evidence="4" type="ORF">PPERSA_07839</name>
</gene>
<feature type="region of interest" description="Disordered" evidence="3">
    <location>
        <begin position="1204"/>
        <end position="1259"/>
    </location>
</feature>
<name>A0A0V0QC56_PSEPJ</name>
<keyword evidence="5" id="KW-1185">Reference proteome</keyword>
<feature type="region of interest" description="Disordered" evidence="3">
    <location>
        <begin position="87"/>
        <end position="113"/>
    </location>
</feature>
<accession>A0A0V0QC56</accession>
<dbReference type="OrthoDB" id="2104158at2759"/>
<evidence type="ECO:0000256" key="1">
    <source>
        <dbReference type="PROSITE-ProRule" id="PRU00339"/>
    </source>
</evidence>
<evidence type="ECO:0000313" key="5">
    <source>
        <dbReference type="Proteomes" id="UP000054937"/>
    </source>
</evidence>
<evidence type="ECO:0000256" key="2">
    <source>
        <dbReference type="SAM" id="Coils"/>
    </source>
</evidence>
<feature type="compositionally biased region" description="Basic and acidic residues" evidence="3">
    <location>
        <begin position="1464"/>
        <end position="1493"/>
    </location>
</feature>
<dbReference type="GO" id="GO:0060271">
    <property type="term" value="P:cilium assembly"/>
    <property type="evidence" value="ECO:0007669"/>
    <property type="project" value="TreeGrafter"/>
</dbReference>
<evidence type="ECO:0000313" key="4">
    <source>
        <dbReference type="EMBL" id="KRW99762.1"/>
    </source>
</evidence>
<evidence type="ECO:0000256" key="3">
    <source>
        <dbReference type="SAM" id="MobiDB-lite"/>
    </source>
</evidence>
<dbReference type="Gene3D" id="1.25.40.10">
    <property type="entry name" value="Tetratricopeptide repeat domain"/>
    <property type="match status" value="1"/>
</dbReference>
<dbReference type="EMBL" id="LDAU01000204">
    <property type="protein sequence ID" value="KRW99762.1"/>
    <property type="molecule type" value="Genomic_DNA"/>
</dbReference>
<dbReference type="InterPro" id="IPR019734">
    <property type="entry name" value="TPR_rpt"/>
</dbReference>
<dbReference type="Proteomes" id="UP000054937">
    <property type="component" value="Unassembled WGS sequence"/>
</dbReference>
<sequence>MLKMKTKTTYTFHLMLKGQIMMNDIPEQYWDQNLRILSAKYTYEITKMSFQFNEVNLGKRNMYTQIKQFNRKWYTFTKIQMVPEEIQEKKDDKKGKKDSKKGGKQKPLASNQELEEQVKLVPKLVRELYEQPTSVQGFLEQTLLSFSEDYQDYVQRFVDTWKERIEAYLPFVETTQEENDHILSELQEQLEFWNTLRDINTGYQKIQSQFKGSPIYLEIICRFAKRLMESGTQPDFTYQCLEQFTELPTSEALQLALEINDLKKEAISHDIDWFPNMLGVLQEELETTKQGNEKAIQIFKNYFSLTQKLSQKLLLPQDPPKHQNFFYLTKFSSEFFALKAASFYLTKNPSPFSEQTTSETFFSVKEMSLQKVEIEIDQQQKWENQRDQEKLINLNQVFEFLASASVMAVQGKCWLQLINLAKFTYNLIVYQMLNPFLHEGLEIWKNLTLICLNILEMLKQVKENGLYPLRNLQKQKMKIRPEIIANQEKNNEEKNDPKSGTAVRFQEEEKNNLNQTENNENQEQQQYPFENPMLSDSYTKDPWFKKLDFDIELFANIIAYTIQSLMVEKKWNLLISISRDFCNLSDHQFSKYILHFTQYAQDILFQEAQEKTNQKEQELEAREKAFKEWQEKNKKKRSRQMQLTGEIPQEQQDFERDKQILLQQIQLLQNKEDFILSERERSQLVLDNIKRDSVKEILDLEEARKQLKDIGTIINEAIMTSPSKNFDSLDQNNNTKNLIKVQGQHCIKQYKTTADKLMAKKENFHCAQAKKELGSLSYVVNHYSSGSNSQILNSEEAWNEVIDLIFSQFQTVKQFRKVLASSPINTIAFNLGSRSILIAVNVLANLANISYYKDLHMARESIQFAAELVFSLFKISMPHPQILSKFGDYRLSQISLVEDIFQDKYAVDEVEIMASCEKLTWQLIDSEMSLKSLPLITISDYIATDLVKSDYYSARSKIVKAIALANCGQVNESYLTLQRIFNYKDLPNTWSQNTDYVKWEKGQNWHYNGEKFNNSIHPNEESNKQITEILLTKMELNLEFALKFGQTNYNIFNYAKSLLVYIINKNEIFESQEINEVRIQFLNQAEEQLRQNLQKISFEEEQEYLYFKLNKFNDNDREQEKIKEEIEYNFGIRGLNPQEAEDYFQNREENIDYYQKRQERHVLIARIRYLLSQISVSQNLFHRGFLIIKQGIKNLINYAQEERNVETGKEPEVEEIDKLKPQDEPAGKGGKKEAPQTKKEDKKAGKQDKNAAGLQEERERIEKQRQEQLQLDIQENKKTLEYQRFRRHLSSFWILKLKTELVEIMYKQNRHQEALSLIRDVILPDCDMYRDVYFKRILKEIEGRILVKTGQYVEGITNFEWCIKWASINKQVDYKHVQMLGDYGEILYERSHYDQALQIYNTALKFAEQLLQEQNYDCYPKNFYEKAFKEGVQTCQEMFTTQEQEEEILTKQERVSAQVTGKGGKKDDKKKDDKKKGDKKQQKGNVEEEKPEMKVSPLNPLKETDYYNDEQKNTYQIIELEKTNNTKIVYNLYINHVVLYIKTVLRWVDCVLSTQRIEEKSQMSFENILKLLNKVEQMRDLSKNFLVPISLRLELNYMYAKFYKRKFEDGLNQITNKYIDVFLKGKNDKNEEIKENAKKYKKLFARKPYRDFARNRYLLEVPNFSQQLKENLIPLIEEAKKHYESAITLFSRGECLWFEHNRNIDDIFVELTEICLYKREYNPRVGYKYIDEDEFQQQVEFKKEFNTELKGQDTNVKQHIENLQKTEDNEKIKLENDAFKNMVYAVEISKIKQDLQQDYHNIANQPLTETNKIPTDIFYEIIEQDYLCKKDYNEIITYPMQLDEHIQLFDENKKKINIQTIDLLMILIKYFNESKIMTFNQNEIQIKISKLHRYLKKYLPIYSQKCIIPHIESLGVIQQGNIVIKSLPQPASNEYKLIYLFAGLDKAQIKSNLSQEEIQKIIINEEQNLVYGNIYVSLQDCDEQLQKCLDLRTKMIETDQHSQAIKDRDYANYKKIFLEIIETFGKFFQLSDLPSRKKHNEENNQQQNINKPNILVQNVIQEEEEESEVLQKYIAFVPELNYETIDIFIRIYGQKGLSTINISQQQQQSQQNTGNNNQKSQPSAKGKGGKNQQQDQQQQSSNKEVSKGPAIINHNILALFRYFHSQKYK</sequence>
<feature type="region of interest" description="Disordered" evidence="3">
    <location>
        <begin position="2103"/>
        <end position="2147"/>
    </location>
</feature>
<feature type="coiled-coil region" evidence="2">
    <location>
        <begin position="605"/>
        <end position="671"/>
    </location>
</feature>
<dbReference type="PROSITE" id="PS50005">
    <property type="entry name" value="TPR"/>
    <property type="match status" value="1"/>
</dbReference>
<dbReference type="InterPro" id="IPR011990">
    <property type="entry name" value="TPR-like_helical_dom_sf"/>
</dbReference>
<keyword evidence="1" id="KW-0802">TPR repeat</keyword>
<reference evidence="4 5" key="1">
    <citation type="journal article" date="2015" name="Sci. Rep.">
        <title>Genome of the facultative scuticociliatosis pathogen Pseudocohnilembus persalinus provides insight into its virulence through horizontal gene transfer.</title>
        <authorList>
            <person name="Xiong J."/>
            <person name="Wang G."/>
            <person name="Cheng J."/>
            <person name="Tian M."/>
            <person name="Pan X."/>
            <person name="Warren A."/>
            <person name="Jiang C."/>
            <person name="Yuan D."/>
            <person name="Miao W."/>
        </authorList>
    </citation>
    <scope>NUCLEOTIDE SEQUENCE [LARGE SCALE GENOMIC DNA]</scope>
    <source>
        <strain evidence="4">36N120E</strain>
    </source>
</reference>
<dbReference type="InParanoid" id="A0A0V0QC56"/>
<proteinExistence type="predicted"/>
<feature type="repeat" description="TPR" evidence="1">
    <location>
        <begin position="1377"/>
        <end position="1410"/>
    </location>
</feature>
<dbReference type="SUPFAM" id="SSF48452">
    <property type="entry name" value="TPR-like"/>
    <property type="match status" value="1"/>
</dbReference>
<comment type="caution">
    <text evidence="4">The sequence shown here is derived from an EMBL/GenBank/DDBJ whole genome shotgun (WGS) entry which is preliminary data.</text>
</comment>
<keyword evidence="2" id="KW-0175">Coiled coil</keyword>
<feature type="compositionally biased region" description="Low complexity" evidence="3">
    <location>
        <begin position="2103"/>
        <end position="2121"/>
    </location>
</feature>
<feature type="region of interest" description="Disordered" evidence="3">
    <location>
        <begin position="1450"/>
        <end position="1503"/>
    </location>
</feature>
<dbReference type="PANTHER" id="PTHR33487">
    <property type="entry name" value="CILIA- AND FLAGELLA-ASSOCIATED PROTEIN 54"/>
    <property type="match status" value="1"/>
</dbReference>
<organism evidence="4 5">
    <name type="scientific">Pseudocohnilembus persalinus</name>
    <name type="common">Ciliate</name>
    <dbReference type="NCBI Taxonomy" id="266149"/>
    <lineage>
        <taxon>Eukaryota</taxon>
        <taxon>Sar</taxon>
        <taxon>Alveolata</taxon>
        <taxon>Ciliophora</taxon>
        <taxon>Intramacronucleata</taxon>
        <taxon>Oligohymenophorea</taxon>
        <taxon>Scuticociliatia</taxon>
        <taxon>Philasterida</taxon>
        <taxon>Pseudocohnilembidae</taxon>
        <taxon>Pseudocohnilembus</taxon>
    </lineage>
</organism>
<feature type="compositionally biased region" description="Low complexity" evidence="3">
    <location>
        <begin position="2130"/>
        <end position="2139"/>
    </location>
</feature>